<reference evidence="2" key="1">
    <citation type="submission" date="2021-04" db="EMBL/GenBank/DDBJ databases">
        <title>Draft Genome Sequence of Pandoravirus japonicus, Isolated from the Sabaishi River of Niigata, Japan.</title>
        <authorList>
            <person name="Hosokawa N."/>
            <person name="Takahashi H."/>
            <person name="Aoki K."/>
            <person name="Takemura M."/>
        </authorList>
    </citation>
    <scope>NUCLEOTIDE SEQUENCE</scope>
</reference>
<proteinExistence type="predicted"/>
<evidence type="ECO:0000313" key="2">
    <source>
        <dbReference type="EMBL" id="BCU03273.1"/>
    </source>
</evidence>
<evidence type="ECO:0000313" key="3">
    <source>
        <dbReference type="Proteomes" id="UP001253637"/>
    </source>
</evidence>
<evidence type="ECO:0000256" key="1">
    <source>
        <dbReference type="SAM" id="MobiDB-lite"/>
    </source>
</evidence>
<name>A0A811BN20_9VIRU</name>
<organism evidence="2 3">
    <name type="scientific">Pandoravirus japonicus</name>
    <dbReference type="NCBI Taxonomy" id="2823154"/>
    <lineage>
        <taxon>Viruses</taxon>
        <taxon>Pandoravirus</taxon>
    </lineage>
</organism>
<dbReference type="EMBL" id="LC625835">
    <property type="protein sequence ID" value="BCU03273.1"/>
    <property type="molecule type" value="Genomic_DNA"/>
</dbReference>
<feature type="region of interest" description="Disordered" evidence="1">
    <location>
        <begin position="183"/>
        <end position="236"/>
    </location>
</feature>
<sequence>MSTAHWFERARPLDPSRRVAVGPTTRPPDQLLNSNGARMCDALGCRRHVRLVEVHRGVFCRRHAAVAANLRARIAPHRGDAVEAEARVAEIVFRKRPDHGHVHYAVRLSKETRWVDARAARDRGPAAVDLNGLHAPTDPIQQTPTSWFGPEPGESKGDPWPPVPARRVRADTTTLVTTTMTTTACPSQRAAHVDDHRPTSVGQTQGGAAGGPDNAKSRDRPSDGVTVPMPRIARDGQSGWVPVSLVARSAHRSAAARPLMHESQGCASQSVTCALAPLCRSVPGGAANVESHSDKRDPDACRVVGCAKVPCMRIDGEGVFCKRHGRVVAAARSRVVALIGDVPFACAL</sequence>
<feature type="region of interest" description="Disordered" evidence="1">
    <location>
        <begin position="129"/>
        <end position="165"/>
    </location>
</feature>
<accession>A0A811BN20</accession>
<dbReference type="Proteomes" id="UP001253637">
    <property type="component" value="Segment"/>
</dbReference>
<protein>
    <submittedName>
        <fullName evidence="2">Uncharacterized protein</fullName>
    </submittedName>
</protein>